<evidence type="ECO:0000313" key="1">
    <source>
        <dbReference type="EMBL" id="GMI40263.1"/>
    </source>
</evidence>
<dbReference type="Proteomes" id="UP001165060">
    <property type="component" value="Unassembled WGS sequence"/>
</dbReference>
<evidence type="ECO:0008006" key="3">
    <source>
        <dbReference type="Google" id="ProtNLM"/>
    </source>
</evidence>
<protein>
    <recommendedName>
        <fullName evidence="3">Glycosyl transferase family 1 domain-containing protein</fullName>
    </recommendedName>
</protein>
<dbReference type="EMBL" id="BRYB01002138">
    <property type="protein sequence ID" value="GMI40263.1"/>
    <property type="molecule type" value="Genomic_DNA"/>
</dbReference>
<sequence>MESLALSPHTDNVPEYDAAQGGVLLSPWLISHGLPPSSFTVLPRLSHNELASLLPLMNAAVFPNRCEGGTNLVAMEVLAAGVPSILAENSGQRDLTGRVCEGGSGARGCYVLKDQRPVDFGDGKSYDGWGESQPDEIVSALEHIWDNGEEAKAVARVGQDRVWSWDDEISRMYTDLQTKELL</sequence>
<accession>A0ABQ6N4Q3</accession>
<dbReference type="SUPFAM" id="SSF53756">
    <property type="entry name" value="UDP-Glycosyltransferase/glycogen phosphorylase"/>
    <property type="match status" value="1"/>
</dbReference>
<gene>
    <name evidence="1" type="ORF">TeGR_g9418</name>
</gene>
<proteinExistence type="predicted"/>
<name>A0ABQ6N4Q3_9STRA</name>
<dbReference type="Gene3D" id="3.40.50.2000">
    <property type="entry name" value="Glycogen Phosphorylase B"/>
    <property type="match status" value="1"/>
</dbReference>
<organism evidence="1 2">
    <name type="scientific">Tetraparma gracilis</name>
    <dbReference type="NCBI Taxonomy" id="2962635"/>
    <lineage>
        <taxon>Eukaryota</taxon>
        <taxon>Sar</taxon>
        <taxon>Stramenopiles</taxon>
        <taxon>Ochrophyta</taxon>
        <taxon>Bolidophyceae</taxon>
        <taxon>Parmales</taxon>
        <taxon>Triparmaceae</taxon>
        <taxon>Tetraparma</taxon>
    </lineage>
</organism>
<reference evidence="1 2" key="1">
    <citation type="journal article" date="2023" name="Commun. Biol.">
        <title>Genome analysis of Parmales, the sister group of diatoms, reveals the evolutionary specialization of diatoms from phago-mixotrophs to photoautotrophs.</title>
        <authorList>
            <person name="Ban H."/>
            <person name="Sato S."/>
            <person name="Yoshikawa S."/>
            <person name="Yamada K."/>
            <person name="Nakamura Y."/>
            <person name="Ichinomiya M."/>
            <person name="Sato N."/>
            <person name="Blanc-Mathieu R."/>
            <person name="Endo H."/>
            <person name="Kuwata A."/>
            <person name="Ogata H."/>
        </authorList>
    </citation>
    <scope>NUCLEOTIDE SEQUENCE [LARGE SCALE GENOMIC DNA]</scope>
</reference>
<keyword evidence="2" id="KW-1185">Reference proteome</keyword>
<comment type="caution">
    <text evidence="1">The sequence shown here is derived from an EMBL/GenBank/DDBJ whole genome shotgun (WGS) entry which is preliminary data.</text>
</comment>
<evidence type="ECO:0000313" key="2">
    <source>
        <dbReference type="Proteomes" id="UP001165060"/>
    </source>
</evidence>